<name>A0A098GB34_LEGMI</name>
<dbReference type="InterPro" id="IPR041614">
    <property type="entry name" value="DprA_WH"/>
</dbReference>
<evidence type="ECO:0000259" key="2">
    <source>
        <dbReference type="Pfam" id="PF02481"/>
    </source>
</evidence>
<dbReference type="RefSeq" id="WP_045098246.1">
    <property type="nucleotide sequence ID" value="NZ_CP020614.1"/>
</dbReference>
<comment type="similarity">
    <text evidence="1">Belongs to the DprA/Smf family.</text>
</comment>
<dbReference type="AlphaFoldDB" id="A0A098GB34"/>
<evidence type="ECO:0000313" key="7">
    <source>
        <dbReference type="Proteomes" id="UP000182998"/>
    </source>
</evidence>
<feature type="domain" description="DprA winged helix" evidence="3">
    <location>
        <begin position="297"/>
        <end position="352"/>
    </location>
</feature>
<dbReference type="NCBIfam" id="TIGR00732">
    <property type="entry name" value="dprA"/>
    <property type="match status" value="1"/>
</dbReference>
<organism evidence="4 6">
    <name type="scientific">Legionella micdadei</name>
    <name type="common">Tatlockia micdadei</name>
    <dbReference type="NCBI Taxonomy" id="451"/>
    <lineage>
        <taxon>Bacteria</taxon>
        <taxon>Pseudomonadati</taxon>
        <taxon>Pseudomonadota</taxon>
        <taxon>Gammaproteobacteria</taxon>
        <taxon>Legionellales</taxon>
        <taxon>Legionellaceae</taxon>
        <taxon>Legionella</taxon>
    </lineage>
</organism>
<accession>A0A098GB34</accession>
<evidence type="ECO:0000313" key="5">
    <source>
        <dbReference type="EMBL" id="SCY80168.1"/>
    </source>
</evidence>
<dbReference type="InterPro" id="IPR010994">
    <property type="entry name" value="RuvA_2-like"/>
</dbReference>
<dbReference type="STRING" id="451.B6N58_01610"/>
<dbReference type="PANTHER" id="PTHR43022">
    <property type="entry name" value="PROTEIN SMF"/>
    <property type="match status" value="1"/>
</dbReference>
<keyword evidence="7" id="KW-1185">Reference proteome</keyword>
<dbReference type="InterPro" id="IPR003488">
    <property type="entry name" value="DprA"/>
</dbReference>
<reference evidence="4" key="2">
    <citation type="submission" date="2014-09" db="EMBL/GenBank/DDBJ databases">
        <authorList>
            <person name="GOMEZ-VALERO Laura"/>
        </authorList>
    </citation>
    <scope>NUCLEOTIDE SEQUENCE</scope>
    <source>
        <strain evidence="4">ATCC33218</strain>
    </source>
</reference>
<dbReference type="InterPro" id="IPR036388">
    <property type="entry name" value="WH-like_DNA-bd_sf"/>
</dbReference>
<dbReference type="HOGENOM" id="CLU_029601_1_1_6"/>
<dbReference type="Pfam" id="PF02481">
    <property type="entry name" value="DNA_processg_A"/>
    <property type="match status" value="1"/>
</dbReference>
<gene>
    <name evidence="4" type="primary">smf</name>
    <name evidence="4" type="ORF">LMI_0339</name>
    <name evidence="5" type="ORF">SAMN02982997_02980</name>
</gene>
<dbReference type="Pfam" id="PF17782">
    <property type="entry name" value="WHD_DprA"/>
    <property type="match status" value="1"/>
</dbReference>
<evidence type="ECO:0000256" key="1">
    <source>
        <dbReference type="ARBA" id="ARBA00006525"/>
    </source>
</evidence>
<protein>
    <submittedName>
        <fullName evidence="5">DNA processing protein</fullName>
    </submittedName>
    <submittedName>
        <fullName evidence="4">Protein smf</fullName>
    </submittedName>
</protein>
<feature type="domain" description="Smf/DprA SLOG" evidence="2">
    <location>
        <begin position="77"/>
        <end position="285"/>
    </location>
</feature>
<dbReference type="OrthoDB" id="9785707at2"/>
<reference evidence="5 7" key="3">
    <citation type="submission" date="2016-10" db="EMBL/GenBank/DDBJ databases">
        <authorList>
            <person name="Varghese N."/>
            <person name="Submissions S."/>
        </authorList>
    </citation>
    <scope>NUCLEOTIDE SEQUENCE [LARGE SCALE GENOMIC DNA]</scope>
    <source>
        <strain evidence="5 7">ATCC 33218</strain>
    </source>
</reference>
<dbReference type="SUPFAM" id="SSF102405">
    <property type="entry name" value="MCP/YpsA-like"/>
    <property type="match status" value="1"/>
</dbReference>
<dbReference type="EMBL" id="LN614830">
    <property type="protein sequence ID" value="CEG59699.1"/>
    <property type="molecule type" value="Genomic_DNA"/>
</dbReference>
<evidence type="ECO:0000313" key="6">
    <source>
        <dbReference type="Proteomes" id="UP000032414"/>
    </source>
</evidence>
<dbReference type="Gene3D" id="1.10.10.10">
    <property type="entry name" value="Winged helix-like DNA-binding domain superfamily/Winged helix DNA-binding domain"/>
    <property type="match status" value="1"/>
</dbReference>
<evidence type="ECO:0000259" key="3">
    <source>
        <dbReference type="Pfam" id="PF17782"/>
    </source>
</evidence>
<dbReference type="SUPFAM" id="SSF47781">
    <property type="entry name" value="RuvA domain 2-like"/>
    <property type="match status" value="1"/>
</dbReference>
<dbReference type="InterPro" id="IPR057666">
    <property type="entry name" value="DrpA_SLOG"/>
</dbReference>
<dbReference type="Gene3D" id="3.40.50.450">
    <property type="match status" value="1"/>
</dbReference>
<dbReference type="Proteomes" id="UP000182998">
    <property type="component" value="Unassembled WGS sequence"/>
</dbReference>
<dbReference type="PANTHER" id="PTHR43022:SF1">
    <property type="entry name" value="PROTEIN SMF"/>
    <property type="match status" value="1"/>
</dbReference>
<dbReference type="PATRIC" id="fig|451.8.peg.1905"/>
<reference evidence="6" key="1">
    <citation type="submission" date="2014-09" db="EMBL/GenBank/DDBJ databases">
        <authorList>
            <person name="Gomez-Valero L."/>
        </authorList>
    </citation>
    <scope>NUCLEOTIDE SEQUENCE [LARGE SCALE GENOMIC DNA]</scope>
    <source>
        <strain evidence="6">ATCC33218</strain>
    </source>
</reference>
<dbReference type="EMBL" id="FMVN01000021">
    <property type="protein sequence ID" value="SCY80168.1"/>
    <property type="molecule type" value="Genomic_DNA"/>
</dbReference>
<dbReference type="Proteomes" id="UP000032414">
    <property type="component" value="Chromosome I"/>
</dbReference>
<proteinExistence type="inferred from homology"/>
<evidence type="ECO:0000313" key="4">
    <source>
        <dbReference type="EMBL" id="CEG59699.1"/>
    </source>
</evidence>
<sequence length="360" mass="39641">MDNKYYLLALNRIQQIGPRTILKLLTYWPKLEEMFRLTSEQLQTAGLTPQLAESICQFDFSEVDVDLRWEEETNHHLLTWDDPNYPLLLKEIHDPPPVLYLQGNASSLHQASIAIVGSRKPSITGAETAKRFSFELALSQLTVISGLALGIDAQAHQGCIEANGLTIAILGTGIDCVYPRQHGQLAQKICEKGLLVSEFPLKVGPKAGHFPRRNRIISGLALATLVVEATIRSGSLITARLALEQNRDVLAIPGSIYNPQARGCHHLLQQGAKLVTSSQEVIEELGLDNLVIKQSNTTQSLARDNKNLVKCIGFEITTVDQIVRRSSLSVEEVACGLATLEIQGIIKAVPGGYMRCSYER</sequence>
<dbReference type="GO" id="GO:0009294">
    <property type="term" value="P:DNA-mediated transformation"/>
    <property type="evidence" value="ECO:0007669"/>
    <property type="project" value="InterPro"/>
</dbReference>
<dbReference type="KEGG" id="tmc:LMI_0339"/>